<keyword evidence="3" id="KW-0689">Ribosomal protein</keyword>
<dbReference type="EMBL" id="QEFC01003457">
    <property type="protein sequence ID" value="KAE9448100.1"/>
    <property type="molecule type" value="Genomic_DNA"/>
</dbReference>
<feature type="repeat" description="PPR" evidence="5">
    <location>
        <begin position="5"/>
        <end position="39"/>
    </location>
</feature>
<dbReference type="Gene3D" id="1.25.40.10">
    <property type="entry name" value="Tetratricopeptide repeat domain"/>
    <property type="match status" value="4"/>
</dbReference>
<dbReference type="PANTHER" id="PTHR47926:SF476">
    <property type="entry name" value="PENTATRICOPEPTIDE REPEAT-CONTAINING PROTEIN"/>
    <property type="match status" value="1"/>
</dbReference>
<proteinExistence type="inferred from homology"/>
<feature type="non-terminal residue" evidence="6">
    <location>
        <position position="1"/>
    </location>
</feature>
<dbReference type="GO" id="GO:0005840">
    <property type="term" value="C:ribosome"/>
    <property type="evidence" value="ECO:0007669"/>
    <property type="project" value="UniProtKB-KW"/>
</dbReference>
<dbReference type="InterPro" id="IPR012678">
    <property type="entry name" value="Ribosomal_uL23/eL15/eS24_sf"/>
</dbReference>
<name>A0A6A4KRA5_9ERIC</name>
<protein>
    <recommendedName>
        <fullName evidence="8">40S ribosomal protein S24</fullName>
    </recommendedName>
</protein>
<dbReference type="GO" id="GO:0006412">
    <property type="term" value="P:translation"/>
    <property type="evidence" value="ECO:0007669"/>
    <property type="project" value="InterPro"/>
</dbReference>
<keyword evidence="4" id="KW-0687">Ribonucleoprotein</keyword>
<dbReference type="GO" id="GO:0003729">
    <property type="term" value="F:mRNA binding"/>
    <property type="evidence" value="ECO:0007669"/>
    <property type="project" value="UniProtKB-ARBA"/>
</dbReference>
<dbReference type="InterPro" id="IPR011990">
    <property type="entry name" value="TPR-like_helical_dom_sf"/>
</dbReference>
<dbReference type="InterPro" id="IPR046960">
    <property type="entry name" value="PPR_At4g14850-like_plant"/>
</dbReference>
<dbReference type="Proteomes" id="UP000428333">
    <property type="component" value="Linkage Group LG12"/>
</dbReference>
<evidence type="ECO:0008006" key="8">
    <source>
        <dbReference type="Google" id="ProtNLM"/>
    </source>
</evidence>
<dbReference type="FunFam" id="1.25.40.10:FF:000381">
    <property type="entry name" value="Pentatricopeptide repeat-containing protein"/>
    <property type="match status" value="1"/>
</dbReference>
<dbReference type="Pfam" id="PF01282">
    <property type="entry name" value="Ribosomal_S24e"/>
    <property type="match status" value="1"/>
</dbReference>
<dbReference type="PROSITE" id="PS51375">
    <property type="entry name" value="PPR"/>
    <property type="match status" value="4"/>
</dbReference>
<keyword evidence="2" id="KW-0677">Repeat</keyword>
<dbReference type="InterPro" id="IPR001976">
    <property type="entry name" value="Ribosomal_eS24"/>
</dbReference>
<dbReference type="GO" id="GO:0009451">
    <property type="term" value="P:RNA modification"/>
    <property type="evidence" value="ECO:0007669"/>
    <property type="project" value="InterPro"/>
</dbReference>
<evidence type="ECO:0000313" key="6">
    <source>
        <dbReference type="EMBL" id="KAE9448100.1"/>
    </source>
</evidence>
<dbReference type="FunFam" id="1.25.40.10:FF:000158">
    <property type="entry name" value="pentatricopeptide repeat-containing protein At2g33680"/>
    <property type="match status" value="1"/>
</dbReference>
<evidence type="ECO:0000256" key="3">
    <source>
        <dbReference type="ARBA" id="ARBA00022980"/>
    </source>
</evidence>
<accession>A0A6A4KRA5</accession>
<dbReference type="PROSITE" id="PS00529">
    <property type="entry name" value="RIBOSOMAL_S24E"/>
    <property type="match status" value="1"/>
</dbReference>
<dbReference type="PANTHER" id="PTHR47926">
    <property type="entry name" value="PENTATRICOPEPTIDE REPEAT-CONTAINING PROTEIN"/>
    <property type="match status" value="1"/>
</dbReference>
<dbReference type="InterPro" id="IPR053709">
    <property type="entry name" value="eRP_eS24_sf"/>
</dbReference>
<evidence type="ECO:0000256" key="2">
    <source>
        <dbReference type="ARBA" id="ARBA00022737"/>
    </source>
</evidence>
<reference evidence="6 7" key="1">
    <citation type="journal article" date="2019" name="Genome Biol. Evol.">
        <title>The Rhododendron genome and chromosomal organization provide insight into shared whole-genome duplications across the heath family (Ericaceae).</title>
        <authorList>
            <person name="Soza V.L."/>
            <person name="Lindsley D."/>
            <person name="Waalkes A."/>
            <person name="Ramage E."/>
            <person name="Patwardhan R.P."/>
            <person name="Burton J.N."/>
            <person name="Adey A."/>
            <person name="Kumar A."/>
            <person name="Qiu R."/>
            <person name="Shendure J."/>
            <person name="Hall B."/>
        </authorList>
    </citation>
    <scope>NUCLEOTIDE SEQUENCE [LARGE SCALE GENOMIC DNA]</scope>
    <source>
        <strain evidence="6">RSF 1966-606</strain>
    </source>
</reference>
<dbReference type="GO" id="GO:1990904">
    <property type="term" value="C:ribonucleoprotein complex"/>
    <property type="evidence" value="ECO:0007669"/>
    <property type="project" value="UniProtKB-KW"/>
</dbReference>
<comment type="caution">
    <text evidence="6">The sequence shown here is derived from an EMBL/GenBank/DDBJ whole genome shotgun (WGS) entry which is preliminary data.</text>
</comment>
<sequence>MPRRDGGSWNAMIAAYTQCGCPEKALGMFLSMNRLGVSANEVTFASALGSCAALLAIVISDARKMFNEIQNPNAISWNVIVRRYLEMGREREAVFMFFEMIRVNVKPLHFTVSNSLIACSRIAAILEGIQIHGLVIKTNIEEDEVVISSLIHMYVKCGELDSACKIFDLPSSKNMINWTCMVSGYSLNGRTQKARELFNEMPERSVISWNAMLAGYTRSFQWEEALDFVFVMQKESKDIDYVTLGLLLNVCAGLSDVELGKQVHGFIYRRGFCSNLFVGNALLDMYGKCGNVKSARVWFYEMSHWRDRVSWNALLTSYSRHGLSEVAMTKFWEMQGETKASKFTFGTLLSICANTFALEPGRQIHGFMIRNGYEIDVVIRGALVDMYSKCRYLKYAFKVFEEATWRDVILWNSMVLGCCHNRRGEVALELFGLMEKEGVEPDHITFQGILLACISEGRVELGTQYFNSMSTRYCVIPRLEHYECMIELYSRYGFMDELEDFVKTMPFDPTVPMLTRVFDACREHRHLKLGEWAANKGGQFYVKFKYLKPGSVWLDVHQVCAFTIFIDYNVNNVSVSLDIGVVKSPINSSAAAAAAAATTTTTLVGSHESYDTYSLQASFRLSYAQQLIDDGGEIIDVLHPGRANVSKAELKEKLSRMYEVKDPNAIFVFKFRTHFGGGKSTGFGLIYDSVENAKKYEPKYRLIRLELRSH</sequence>
<dbReference type="GO" id="GO:0003735">
    <property type="term" value="F:structural constituent of ribosome"/>
    <property type="evidence" value="ECO:0007669"/>
    <property type="project" value="InterPro"/>
</dbReference>
<dbReference type="SUPFAM" id="SSF54189">
    <property type="entry name" value="Ribosomal proteins S24e, L23 and L15e"/>
    <property type="match status" value="1"/>
</dbReference>
<organism evidence="6 7">
    <name type="scientific">Rhododendron williamsianum</name>
    <dbReference type="NCBI Taxonomy" id="262921"/>
    <lineage>
        <taxon>Eukaryota</taxon>
        <taxon>Viridiplantae</taxon>
        <taxon>Streptophyta</taxon>
        <taxon>Embryophyta</taxon>
        <taxon>Tracheophyta</taxon>
        <taxon>Spermatophyta</taxon>
        <taxon>Magnoliopsida</taxon>
        <taxon>eudicotyledons</taxon>
        <taxon>Gunneridae</taxon>
        <taxon>Pentapetalae</taxon>
        <taxon>asterids</taxon>
        <taxon>Ericales</taxon>
        <taxon>Ericaceae</taxon>
        <taxon>Ericoideae</taxon>
        <taxon>Rhodoreae</taxon>
        <taxon>Rhododendron</taxon>
    </lineage>
</organism>
<gene>
    <name evidence="6" type="ORF">C3L33_19999</name>
</gene>
<dbReference type="Pfam" id="PF13041">
    <property type="entry name" value="PPR_2"/>
    <property type="match status" value="2"/>
</dbReference>
<feature type="repeat" description="PPR" evidence="5">
    <location>
        <begin position="73"/>
        <end position="107"/>
    </location>
</feature>
<evidence type="ECO:0000256" key="1">
    <source>
        <dbReference type="ARBA" id="ARBA00009680"/>
    </source>
</evidence>
<dbReference type="InterPro" id="IPR018098">
    <property type="entry name" value="Ribosomal_eS24_CS"/>
</dbReference>
<keyword evidence="7" id="KW-1185">Reference proteome</keyword>
<dbReference type="NCBIfam" id="TIGR00756">
    <property type="entry name" value="PPR"/>
    <property type="match status" value="3"/>
</dbReference>
<dbReference type="OrthoDB" id="731210at2759"/>
<dbReference type="Gene3D" id="3.30.70.3370">
    <property type="match status" value="1"/>
</dbReference>
<dbReference type="AlphaFoldDB" id="A0A6A4KRA5"/>
<feature type="repeat" description="PPR" evidence="5">
    <location>
        <begin position="174"/>
        <end position="208"/>
    </location>
</feature>
<evidence type="ECO:0000256" key="4">
    <source>
        <dbReference type="ARBA" id="ARBA00023274"/>
    </source>
</evidence>
<evidence type="ECO:0000256" key="5">
    <source>
        <dbReference type="PROSITE-ProRule" id="PRU00708"/>
    </source>
</evidence>
<comment type="similarity">
    <text evidence="1">Belongs to the eukaryotic ribosomal protein eS24 family.</text>
</comment>
<dbReference type="HAMAP" id="MF_00545">
    <property type="entry name" value="Ribosomal_eS24"/>
    <property type="match status" value="1"/>
</dbReference>
<dbReference type="InterPro" id="IPR002885">
    <property type="entry name" value="PPR_rpt"/>
</dbReference>
<feature type="repeat" description="PPR" evidence="5">
    <location>
        <begin position="407"/>
        <end position="441"/>
    </location>
</feature>
<dbReference type="GO" id="GO:0099402">
    <property type="term" value="P:plant organ development"/>
    <property type="evidence" value="ECO:0007669"/>
    <property type="project" value="UniProtKB-ARBA"/>
</dbReference>
<evidence type="ECO:0000313" key="7">
    <source>
        <dbReference type="Proteomes" id="UP000428333"/>
    </source>
</evidence>
<dbReference type="Pfam" id="PF01535">
    <property type="entry name" value="PPR"/>
    <property type="match status" value="6"/>
</dbReference>